<dbReference type="InterPro" id="IPR004710">
    <property type="entry name" value="Bilac:Na_transpt"/>
</dbReference>
<reference evidence="5 6" key="1">
    <citation type="submission" date="2017-12" db="EMBL/GenBank/DDBJ databases">
        <title>Genomes of bacteria within cyanobacterial aggregates.</title>
        <authorList>
            <person name="Cai H."/>
        </authorList>
    </citation>
    <scope>NUCLEOTIDE SEQUENCE [LARGE SCALE GENOMIC DNA]</scope>
    <source>
        <strain evidence="5 6">TH16</strain>
        <plasmid evidence="5 6">unnamed1</plasmid>
    </source>
</reference>
<dbReference type="Gene3D" id="1.20.1530.20">
    <property type="match status" value="1"/>
</dbReference>
<dbReference type="EMBL" id="CP025613">
    <property type="protein sequence ID" value="AUN33309.1"/>
    <property type="molecule type" value="Genomic_DNA"/>
</dbReference>
<evidence type="ECO:0000313" key="6">
    <source>
        <dbReference type="Proteomes" id="UP000234752"/>
    </source>
</evidence>
<keyword evidence="3" id="KW-1133">Transmembrane helix</keyword>
<evidence type="ECO:0000313" key="5">
    <source>
        <dbReference type="EMBL" id="AUN33309.1"/>
    </source>
</evidence>
<evidence type="ECO:0000256" key="1">
    <source>
        <dbReference type="ARBA" id="ARBA00004141"/>
    </source>
</evidence>
<protein>
    <submittedName>
        <fullName evidence="5">Uncharacterized protein</fullName>
    </submittedName>
</protein>
<dbReference type="PANTHER" id="PTHR10361">
    <property type="entry name" value="SODIUM-BILE ACID COTRANSPORTER"/>
    <property type="match status" value="1"/>
</dbReference>
<dbReference type="OrthoDB" id="9806785at2"/>
<dbReference type="GO" id="GO:0016020">
    <property type="term" value="C:membrane"/>
    <property type="evidence" value="ECO:0007669"/>
    <property type="project" value="UniProtKB-SubCell"/>
</dbReference>
<keyword evidence="6" id="KW-1185">Reference proteome</keyword>
<dbReference type="InterPro" id="IPR038770">
    <property type="entry name" value="Na+/solute_symporter_sf"/>
</dbReference>
<keyword evidence="2" id="KW-0812">Transmembrane</keyword>
<dbReference type="KEGG" id="ncb:C0V82_23340"/>
<dbReference type="AlphaFoldDB" id="A0A2K9NJQ3"/>
<evidence type="ECO:0000256" key="2">
    <source>
        <dbReference type="ARBA" id="ARBA00022692"/>
    </source>
</evidence>
<keyword evidence="5" id="KW-0614">Plasmid</keyword>
<dbReference type="InterPro" id="IPR002657">
    <property type="entry name" value="BilAc:Na_symport/Acr3"/>
</dbReference>
<dbReference type="RefSeq" id="WP_102114825.1">
    <property type="nucleotide sequence ID" value="NZ_BMGN01000001.1"/>
</dbReference>
<keyword evidence="4" id="KW-0472">Membrane</keyword>
<dbReference type="Pfam" id="PF01758">
    <property type="entry name" value="SBF"/>
    <property type="match status" value="1"/>
</dbReference>
<gene>
    <name evidence="5" type="ORF">C0V82_23340</name>
</gene>
<proteinExistence type="predicted"/>
<geneLocation type="plasmid" evidence="5 6">
    <name>unnamed1</name>
</geneLocation>
<name>A0A2K9NJQ3_9PROT</name>
<accession>A0A2K9NJQ3</accession>
<sequence>MIPFGFFTGFAFPATVFIIMVGMGLALTGADFRLLGRAPRAVLVGLSAQLILLPLLALALATLLPVDPLVKAGLVLMAAAPGGVTSNAITLAARADVALAVALTALSSLLVCITLPFWSGLALDLFLARDGQMRLSPLEAGLSLALATVLPVMIGMAVRRFRPAFALAVLARFRMVAVGLILFMCLTTTFYNLHHFTDLTVVMENVGAAAALMLTAMVGAALYARFWRLGIQQRLTITIEVGVHNIAVALLAAFTLLGDPTVARLPLAYGLLMIIMPWFFVVAARRRMKTDKESAS</sequence>
<dbReference type="Proteomes" id="UP000234752">
    <property type="component" value="Plasmid unnamed1"/>
</dbReference>
<organism evidence="5 6">
    <name type="scientific">Niveispirillum cyanobacteriorum</name>
    <dbReference type="NCBI Taxonomy" id="1612173"/>
    <lineage>
        <taxon>Bacteria</taxon>
        <taxon>Pseudomonadati</taxon>
        <taxon>Pseudomonadota</taxon>
        <taxon>Alphaproteobacteria</taxon>
        <taxon>Rhodospirillales</taxon>
        <taxon>Azospirillaceae</taxon>
        <taxon>Niveispirillum</taxon>
    </lineage>
</organism>
<comment type="subcellular location">
    <subcellularLocation>
        <location evidence="1">Membrane</location>
        <topology evidence="1">Multi-pass membrane protein</topology>
    </subcellularLocation>
</comment>
<evidence type="ECO:0000256" key="4">
    <source>
        <dbReference type="ARBA" id="ARBA00023136"/>
    </source>
</evidence>
<dbReference type="PANTHER" id="PTHR10361:SF24">
    <property type="entry name" value="P3 PROTEIN"/>
    <property type="match status" value="1"/>
</dbReference>
<evidence type="ECO:0000256" key="3">
    <source>
        <dbReference type="ARBA" id="ARBA00022989"/>
    </source>
</evidence>